<dbReference type="OrthoDB" id="5506311at2"/>
<evidence type="ECO:0000256" key="1">
    <source>
        <dbReference type="SAM" id="SignalP"/>
    </source>
</evidence>
<dbReference type="AlphaFoldDB" id="A0A2L0F219"/>
<gene>
    <name evidence="2" type="ORF">SOCE26_071270</name>
</gene>
<feature type="signal peptide" evidence="1">
    <location>
        <begin position="1"/>
        <end position="26"/>
    </location>
</feature>
<dbReference type="EMBL" id="CP012673">
    <property type="protein sequence ID" value="AUX45632.1"/>
    <property type="molecule type" value="Genomic_DNA"/>
</dbReference>
<evidence type="ECO:0000313" key="3">
    <source>
        <dbReference type="Proteomes" id="UP000238348"/>
    </source>
</evidence>
<dbReference type="Proteomes" id="UP000238348">
    <property type="component" value="Chromosome"/>
</dbReference>
<accession>A0A2L0F219</accession>
<reference evidence="2 3" key="1">
    <citation type="submission" date="2015-09" db="EMBL/GenBank/DDBJ databases">
        <title>Sorangium comparison.</title>
        <authorList>
            <person name="Zaburannyi N."/>
            <person name="Bunk B."/>
            <person name="Overmann J."/>
            <person name="Mueller R."/>
        </authorList>
    </citation>
    <scope>NUCLEOTIDE SEQUENCE [LARGE SCALE GENOMIC DNA]</scope>
    <source>
        <strain evidence="2 3">So ce26</strain>
    </source>
</reference>
<dbReference type="RefSeq" id="WP_104983982.1">
    <property type="nucleotide sequence ID" value="NZ_CP012673.1"/>
</dbReference>
<sequence length="229" mass="23144">MSLRGTARRALLIPALAALVSGAMYAGACGGHEHEDDPTSSGPELDDVVYEGGATDEALVALLAVAPKTEPSQGTVFDAPEDGATIPGDAAPELTFHVAGSAQGAAPRIAPALRLAAASAPAAREVGAGAGAWAELAALFGPARAAQAHGTPVNGRAYFLVFSTAEREGLLRVFTTELSYTPDAAAWEKLRSAGAPITVEVVNALFESNRVAQGGGPFVGEPVTFTIAP</sequence>
<evidence type="ECO:0008006" key="4">
    <source>
        <dbReference type="Google" id="ProtNLM"/>
    </source>
</evidence>
<evidence type="ECO:0000313" key="2">
    <source>
        <dbReference type="EMBL" id="AUX45632.1"/>
    </source>
</evidence>
<feature type="chain" id="PRO_5014636340" description="Secreted protein" evidence="1">
    <location>
        <begin position="27"/>
        <end position="229"/>
    </location>
</feature>
<proteinExistence type="predicted"/>
<name>A0A2L0F219_SORCE</name>
<protein>
    <recommendedName>
        <fullName evidence="4">Secreted protein</fullName>
    </recommendedName>
</protein>
<organism evidence="2 3">
    <name type="scientific">Sorangium cellulosum</name>
    <name type="common">Polyangium cellulosum</name>
    <dbReference type="NCBI Taxonomy" id="56"/>
    <lineage>
        <taxon>Bacteria</taxon>
        <taxon>Pseudomonadati</taxon>
        <taxon>Myxococcota</taxon>
        <taxon>Polyangia</taxon>
        <taxon>Polyangiales</taxon>
        <taxon>Polyangiaceae</taxon>
        <taxon>Sorangium</taxon>
    </lineage>
</organism>
<keyword evidence="1" id="KW-0732">Signal</keyword>